<keyword evidence="8 9" id="KW-0449">Lipoprotein</keyword>
<evidence type="ECO:0000256" key="5">
    <source>
        <dbReference type="ARBA" id="ARBA00022729"/>
    </source>
</evidence>
<sequence length="480" mass="51502">MNKKLWLTTLCASLLLAGCASDHGLAPQARPLAAETLKLGAASAAAVAEQAAWPEAAWWGRFQDAQLSDLIQRALSASPTMIQAQARLERAGAFLAGQSAAEGPQLDLNGVASRHRFSAHGAFPAPLAGSSYNSVELGLDFHYEFDFWGRNRERTLSELNRRDAARLEAQAVGLALASSVSQSYVELARLEQQKALAEQRVQLREREVALRESRLKAGLDSDVELKQSGASVSMARADVEALGNQAVLLRHRLAVLAGMDPAAGEALARPTLKMGGELRLPARLESDLLARRPEVAAQKLRLEAASHDIQAAKADFYPNIDLMAGVGGDALNASDLFKGGSQIFNLGPAIHLPLFDAGRLRAGLALRNADYDAEVALYNQLVLDALRDVADQVGNWRSLANRQGQHEAALRQLESADQAAQSRYRKGLSSYLAVIGAEDRLLAQKAADIDLQALRLQTAIRLNHALGGGLDLSLAESKQA</sequence>
<dbReference type="RefSeq" id="WP_043579704.1">
    <property type="nucleotide sequence ID" value="NZ_CP142381.1"/>
</dbReference>
<reference evidence="11 12" key="1">
    <citation type="submission" date="2021-05" db="EMBL/GenBank/DDBJ databases">
        <title>Draft Whole Genome Sequencing Of Biosensor Chromobacterium violaceum Strain CV026 Reveals A Regulatory RNA In Chromobacterium violaceum Phenotype Regulatory Network.</title>
        <authorList>
            <person name="Hong K.W."/>
            <person name="Chan K.G."/>
            <person name="Chang C.-Y."/>
        </authorList>
    </citation>
    <scope>NUCLEOTIDE SEQUENCE [LARGE SCALE GENOMIC DNA]</scope>
    <source>
        <strain evidence="11 12">ATCC 31532</strain>
    </source>
</reference>
<dbReference type="NCBIfam" id="TIGR01845">
    <property type="entry name" value="outer_NodT"/>
    <property type="match status" value="1"/>
</dbReference>
<dbReference type="Gene3D" id="2.20.200.10">
    <property type="entry name" value="Outer membrane efflux proteins (OEP)"/>
    <property type="match status" value="1"/>
</dbReference>
<name>A0ABS7FHT8_9NEIS</name>
<keyword evidence="5 9" id="KW-0732">Signal</keyword>
<protein>
    <submittedName>
        <fullName evidence="11">Efflux transporter outer membrane subunit</fullName>
    </submittedName>
</protein>
<dbReference type="Proteomes" id="UP000711178">
    <property type="component" value="Unassembled WGS sequence"/>
</dbReference>
<dbReference type="PANTHER" id="PTHR30203:SF20">
    <property type="entry name" value="MULTIDRUG RESISTANCE OUTER MEMBRANE PROTEIN MDTP-RELATED"/>
    <property type="match status" value="1"/>
</dbReference>
<dbReference type="EMBL" id="JAHDTB010000020">
    <property type="protein sequence ID" value="MBW8289639.1"/>
    <property type="molecule type" value="Genomic_DNA"/>
</dbReference>
<feature type="chain" id="PRO_5045001653" evidence="9">
    <location>
        <begin position="23"/>
        <end position="480"/>
    </location>
</feature>
<gene>
    <name evidence="11" type="ORF">KIF53_18535</name>
</gene>
<evidence type="ECO:0000313" key="12">
    <source>
        <dbReference type="Proteomes" id="UP000711178"/>
    </source>
</evidence>
<feature type="signal peptide" evidence="9">
    <location>
        <begin position="1"/>
        <end position="22"/>
    </location>
</feature>
<comment type="subcellular location">
    <subcellularLocation>
        <location evidence="9">Cell membrane</location>
        <topology evidence="9">Lipid-anchor</topology>
    </subcellularLocation>
    <subcellularLocation>
        <location evidence="1">Membrane</location>
    </subcellularLocation>
</comment>
<comment type="similarity">
    <text evidence="2 9">Belongs to the outer membrane factor (OMF) (TC 1.B.17) family.</text>
</comment>
<accession>A0ABS7FHT8</accession>
<keyword evidence="10" id="KW-0175">Coiled coil</keyword>
<dbReference type="Gene3D" id="1.20.1600.10">
    <property type="entry name" value="Outer membrane efflux proteins (OEP)"/>
    <property type="match status" value="1"/>
</dbReference>
<feature type="coiled-coil region" evidence="10">
    <location>
        <begin position="180"/>
        <end position="207"/>
    </location>
</feature>
<evidence type="ECO:0000256" key="7">
    <source>
        <dbReference type="ARBA" id="ARBA00023139"/>
    </source>
</evidence>
<keyword evidence="4 9" id="KW-0812">Transmembrane</keyword>
<evidence type="ECO:0000256" key="2">
    <source>
        <dbReference type="ARBA" id="ARBA00007613"/>
    </source>
</evidence>
<dbReference type="InterPro" id="IPR010131">
    <property type="entry name" value="MdtP/NodT-like"/>
</dbReference>
<dbReference type="PROSITE" id="PS51257">
    <property type="entry name" value="PROKAR_LIPOPROTEIN"/>
    <property type="match status" value="1"/>
</dbReference>
<dbReference type="SUPFAM" id="SSF56954">
    <property type="entry name" value="Outer membrane efflux proteins (OEP)"/>
    <property type="match status" value="1"/>
</dbReference>
<evidence type="ECO:0000256" key="8">
    <source>
        <dbReference type="ARBA" id="ARBA00023288"/>
    </source>
</evidence>
<dbReference type="InterPro" id="IPR003423">
    <property type="entry name" value="OMP_efflux"/>
</dbReference>
<keyword evidence="7 9" id="KW-0564">Palmitate</keyword>
<dbReference type="Pfam" id="PF02321">
    <property type="entry name" value="OEP"/>
    <property type="match status" value="2"/>
</dbReference>
<evidence type="ECO:0000256" key="4">
    <source>
        <dbReference type="ARBA" id="ARBA00022692"/>
    </source>
</evidence>
<evidence type="ECO:0000256" key="3">
    <source>
        <dbReference type="ARBA" id="ARBA00022452"/>
    </source>
</evidence>
<proteinExistence type="inferred from homology"/>
<evidence type="ECO:0000256" key="1">
    <source>
        <dbReference type="ARBA" id="ARBA00004370"/>
    </source>
</evidence>
<evidence type="ECO:0000313" key="11">
    <source>
        <dbReference type="EMBL" id="MBW8289639.1"/>
    </source>
</evidence>
<keyword evidence="6 9" id="KW-0472">Membrane</keyword>
<evidence type="ECO:0000256" key="9">
    <source>
        <dbReference type="RuleBase" id="RU362097"/>
    </source>
</evidence>
<keyword evidence="3 9" id="KW-1134">Transmembrane beta strand</keyword>
<evidence type="ECO:0000256" key="6">
    <source>
        <dbReference type="ARBA" id="ARBA00023136"/>
    </source>
</evidence>
<evidence type="ECO:0000256" key="10">
    <source>
        <dbReference type="SAM" id="Coils"/>
    </source>
</evidence>
<dbReference type="PANTHER" id="PTHR30203">
    <property type="entry name" value="OUTER MEMBRANE CATION EFFLUX PROTEIN"/>
    <property type="match status" value="1"/>
</dbReference>
<comment type="caution">
    <text evidence="11">The sequence shown here is derived from an EMBL/GenBank/DDBJ whole genome shotgun (WGS) entry which is preliminary data.</text>
</comment>
<keyword evidence="12" id="KW-1185">Reference proteome</keyword>
<dbReference type="GeneID" id="89684401"/>
<organism evidence="11 12">
    <name type="scientific">Chromobacterium subtsugae</name>
    <dbReference type="NCBI Taxonomy" id="251747"/>
    <lineage>
        <taxon>Bacteria</taxon>
        <taxon>Pseudomonadati</taxon>
        <taxon>Pseudomonadota</taxon>
        <taxon>Betaproteobacteria</taxon>
        <taxon>Neisseriales</taxon>
        <taxon>Chromobacteriaceae</taxon>
        <taxon>Chromobacterium</taxon>
    </lineage>
</organism>